<evidence type="ECO:0000313" key="1">
    <source>
        <dbReference type="EMBL" id="TNN65304.1"/>
    </source>
</evidence>
<gene>
    <name evidence="1" type="ORF">EYF80_024458</name>
</gene>
<protein>
    <submittedName>
        <fullName evidence="1">Uncharacterized protein</fullName>
    </submittedName>
</protein>
<sequence>MPLRWCCSRRARSERQSSALFLDQGRNTILSPEEPTLPPLVSHFALALTPWLCCLQVLLVISNIED</sequence>
<accession>A0A4Z2HK58</accession>
<comment type="caution">
    <text evidence="1">The sequence shown here is derived from an EMBL/GenBank/DDBJ whole genome shotgun (WGS) entry which is preliminary data.</text>
</comment>
<reference evidence="1 2" key="1">
    <citation type="submission" date="2019-03" db="EMBL/GenBank/DDBJ databases">
        <title>First draft genome of Liparis tanakae, snailfish: a comprehensive survey of snailfish specific genes.</title>
        <authorList>
            <person name="Kim W."/>
            <person name="Song I."/>
            <person name="Jeong J.-H."/>
            <person name="Kim D."/>
            <person name="Kim S."/>
            <person name="Ryu S."/>
            <person name="Song J.Y."/>
            <person name="Lee S.K."/>
        </authorList>
    </citation>
    <scope>NUCLEOTIDE SEQUENCE [LARGE SCALE GENOMIC DNA]</scope>
    <source>
        <tissue evidence="1">Muscle</tissue>
    </source>
</reference>
<dbReference type="AlphaFoldDB" id="A0A4Z2HK58"/>
<dbReference type="Proteomes" id="UP000314294">
    <property type="component" value="Unassembled WGS sequence"/>
</dbReference>
<organism evidence="1 2">
    <name type="scientific">Liparis tanakae</name>
    <name type="common">Tanaka's snailfish</name>
    <dbReference type="NCBI Taxonomy" id="230148"/>
    <lineage>
        <taxon>Eukaryota</taxon>
        <taxon>Metazoa</taxon>
        <taxon>Chordata</taxon>
        <taxon>Craniata</taxon>
        <taxon>Vertebrata</taxon>
        <taxon>Euteleostomi</taxon>
        <taxon>Actinopterygii</taxon>
        <taxon>Neopterygii</taxon>
        <taxon>Teleostei</taxon>
        <taxon>Neoteleostei</taxon>
        <taxon>Acanthomorphata</taxon>
        <taxon>Eupercaria</taxon>
        <taxon>Perciformes</taxon>
        <taxon>Cottioidei</taxon>
        <taxon>Cottales</taxon>
        <taxon>Liparidae</taxon>
        <taxon>Liparis</taxon>
    </lineage>
</organism>
<dbReference type="EMBL" id="SRLO01000237">
    <property type="protein sequence ID" value="TNN65304.1"/>
    <property type="molecule type" value="Genomic_DNA"/>
</dbReference>
<proteinExistence type="predicted"/>
<evidence type="ECO:0000313" key="2">
    <source>
        <dbReference type="Proteomes" id="UP000314294"/>
    </source>
</evidence>
<keyword evidence="2" id="KW-1185">Reference proteome</keyword>
<name>A0A4Z2HK58_9TELE</name>